<dbReference type="PANTHER" id="PTHR13696">
    <property type="entry name" value="P-LOOP CONTAINING NUCLEOSIDE TRIPHOSPHATE HYDROLASE"/>
    <property type="match status" value="1"/>
</dbReference>
<sequence>MSGIVTFYSYKGGAGRSMALANVAWILAGRGHRVLAIDWDLEAPGLHRYFHPFLLDPQLRGTDGLINLFWDYTTAVMGAEDDGGEALFARFTDLTPYSIPVRWNFPDGGALSLVPAGRQDDTYAERVDLFDWNDLYRRHGGGPFLEALRRRLLADYDYVLVDSRTGLADTAGICTVQLPDVLVNCVTLNGQSIDGAVAVAERVLALRGDRPIRMVPALLRVEDAEQARADARRDYVRRRFAPLLDPAGFAGPDAFWAAVEVPYKPLYAYEETLATVRDRPLLEDTLLAALERLTGVIIGGGVTRAAPLADADRRRLIAAFEAGPAEPRELRIVCVEADRAWADWLRWVLETEGWPATVEEHDPERIPKLLAGTALVLPIVTAAAGLELRRSAPGWLSVLPVVPDAAPAGARRAIGLAGLSARAAYERVVAVLEGLRLPRTGAGAPAGKRPAYPGAAVEAVTLELAAGRSTLLGPDGVRLADGAANARQPVHRDVLAELAGLVEAAERRGACLSVAIETADPALAAVPWELLTLPGDSAPLARRASVRLFRRVRADVAVPPPGPGPLRILVVPANPDSAPDLDLEARFRAILDAVRPARSRAHVRLLNQGTRAAIADALVREPCHVLHLACHGVADAVLLETEDGRPDRVGAAELAALCVAYQAPRLVVLDVDPAAGPSLAEALMAAGVPQVVAMTGPVSGREATAFAHDLYRGLAAGADVTTAVRVAVESSVLRTPPALYQADAAPALLDPHARPEPVAEEPPVVVEGLLARPVGEFIGRRADLRRLHALLDEEGRPGAYIHGARGVGKSTLAAELVRRLGPDAGIVAGVTGRTDVDDVLDAAGLALLAYAVGRADAGGPSYIKVAAFVRDAAHPWADRLDVLRRTLRGDRLLLVIDDFEDNLVRDGDGWAPADPDLRELLDGWRGQALPLILIAGQEADLGLPAHRVGPLPWPESRRLMSRLPSLADLGEDELERIHAEAGGHPRTLEYLDAFLRSGHARFADIEQRIERLLASAGIADPRAYMAEVAGQGLGAALAEAKTLAGWDAGDRAAVATSASRRGAQMTEAGRLREAVRLHCEALAIWQELNSPSARDDIDQLRTIRETLGADEFRAAVPRAAIPLMALLDAES</sequence>
<reference evidence="3 4" key="1">
    <citation type="journal article" date="2019" name="Int. J. Syst. Evol. Microbiol.">
        <title>The Global Catalogue of Microorganisms (GCM) 10K type strain sequencing project: providing services to taxonomists for standard genome sequencing and annotation.</title>
        <authorList>
            <consortium name="The Broad Institute Genomics Platform"/>
            <consortium name="The Broad Institute Genome Sequencing Center for Infectious Disease"/>
            <person name="Wu L."/>
            <person name="Ma J."/>
        </authorList>
    </citation>
    <scope>NUCLEOTIDE SEQUENCE [LARGE SCALE GENOMIC DNA]</scope>
    <source>
        <strain evidence="3 4">JCM 3272</strain>
    </source>
</reference>
<evidence type="ECO:0000259" key="2">
    <source>
        <dbReference type="Pfam" id="PF13191"/>
    </source>
</evidence>
<gene>
    <name evidence="3" type="ORF">GCM10010170_085690</name>
</gene>
<dbReference type="Proteomes" id="UP001501444">
    <property type="component" value="Unassembled WGS sequence"/>
</dbReference>
<feature type="domain" description="Orc1-like AAA ATPase" evidence="2">
    <location>
        <begin position="776"/>
        <end position="910"/>
    </location>
</feature>
<proteinExistence type="predicted"/>
<feature type="domain" description="CHAT" evidence="1">
    <location>
        <begin position="513"/>
        <end position="728"/>
    </location>
</feature>
<comment type="caution">
    <text evidence="3">The sequence shown here is derived from an EMBL/GenBank/DDBJ whole genome shotgun (WGS) entry which is preliminary data.</text>
</comment>
<evidence type="ECO:0000259" key="1">
    <source>
        <dbReference type="Pfam" id="PF12770"/>
    </source>
</evidence>
<dbReference type="Pfam" id="PF13191">
    <property type="entry name" value="AAA_16"/>
    <property type="match status" value="1"/>
</dbReference>
<dbReference type="Gene3D" id="3.40.50.300">
    <property type="entry name" value="P-loop containing nucleotide triphosphate hydrolases"/>
    <property type="match status" value="2"/>
</dbReference>
<dbReference type="EMBL" id="BAAARV010000085">
    <property type="protein sequence ID" value="GAA2379163.1"/>
    <property type="molecule type" value="Genomic_DNA"/>
</dbReference>
<dbReference type="InterPro" id="IPR041664">
    <property type="entry name" value="AAA_16"/>
</dbReference>
<dbReference type="Pfam" id="PF12770">
    <property type="entry name" value="CHAT"/>
    <property type="match status" value="1"/>
</dbReference>
<evidence type="ECO:0000313" key="4">
    <source>
        <dbReference type="Proteomes" id="UP001501444"/>
    </source>
</evidence>
<name>A0ABN3HFY5_9ACTN</name>
<dbReference type="InterPro" id="IPR024983">
    <property type="entry name" value="CHAT_dom"/>
</dbReference>
<evidence type="ECO:0008006" key="5">
    <source>
        <dbReference type="Google" id="ProtNLM"/>
    </source>
</evidence>
<evidence type="ECO:0000313" key="3">
    <source>
        <dbReference type="EMBL" id="GAA2379163.1"/>
    </source>
</evidence>
<accession>A0ABN3HFY5</accession>
<dbReference type="InterPro" id="IPR050678">
    <property type="entry name" value="DNA_Partitioning_ATPase"/>
</dbReference>
<dbReference type="NCBIfam" id="NF047398">
    <property type="entry name" value="AAA_KGGVGR"/>
    <property type="match status" value="1"/>
</dbReference>
<protein>
    <recommendedName>
        <fullName evidence="5">CobQ/CobB/MinD/ParA nucleotide binding domain-containing protein</fullName>
    </recommendedName>
</protein>
<dbReference type="SUPFAM" id="SSF52540">
    <property type="entry name" value="P-loop containing nucleoside triphosphate hydrolases"/>
    <property type="match status" value="2"/>
</dbReference>
<dbReference type="InterPro" id="IPR027417">
    <property type="entry name" value="P-loop_NTPase"/>
</dbReference>
<organism evidence="3 4">
    <name type="scientific">Dactylosporangium salmoneum</name>
    <dbReference type="NCBI Taxonomy" id="53361"/>
    <lineage>
        <taxon>Bacteria</taxon>
        <taxon>Bacillati</taxon>
        <taxon>Actinomycetota</taxon>
        <taxon>Actinomycetes</taxon>
        <taxon>Micromonosporales</taxon>
        <taxon>Micromonosporaceae</taxon>
        <taxon>Dactylosporangium</taxon>
    </lineage>
</organism>
<keyword evidence="4" id="KW-1185">Reference proteome</keyword>
<dbReference type="RefSeq" id="WP_344618403.1">
    <property type="nucleotide sequence ID" value="NZ_BAAARV010000085.1"/>
</dbReference>
<dbReference type="PANTHER" id="PTHR13696:SF52">
    <property type="entry name" value="PARA FAMILY PROTEIN CT_582"/>
    <property type="match status" value="1"/>
</dbReference>